<dbReference type="AlphaFoldDB" id="A0A6L9L702"/>
<evidence type="ECO:0000256" key="1">
    <source>
        <dbReference type="SAM" id="MobiDB-lite"/>
    </source>
</evidence>
<dbReference type="Proteomes" id="UP000474175">
    <property type="component" value="Unassembled WGS sequence"/>
</dbReference>
<dbReference type="EMBL" id="JAAFZH010000003">
    <property type="protein sequence ID" value="NDU95112.1"/>
    <property type="molecule type" value="Genomic_DNA"/>
</dbReference>
<sequence length="156" mass="16186">MATVLNALRVTGTSYASTSFLTTILVVSCSLLVGCSKWNLEPKEIDPTNSNLPAVSVPTTDVFTITGRGSVISFTFTVTPAPRTTITELGVCYSLTNKTPSLADPSGTSSVVKASGTASPSSVGVNGAAKGTYYFRAYAQLQDGRVSYSQVGTVTL</sequence>
<evidence type="ECO:0000313" key="3">
    <source>
        <dbReference type="Proteomes" id="UP000474175"/>
    </source>
</evidence>
<reference evidence="2 3" key="1">
    <citation type="submission" date="2020-02" db="EMBL/GenBank/DDBJ databases">
        <title>Draft genome sequence of two Spirosoma agri KCTC 52727 and Spirosoma terrae KCTC 52035.</title>
        <authorList>
            <person name="Rojas J."/>
            <person name="Ambika Manirajan B."/>
            <person name="Suarez C."/>
            <person name="Ratering S."/>
            <person name="Schnell S."/>
        </authorList>
    </citation>
    <scope>NUCLEOTIDE SEQUENCE [LARGE SCALE GENOMIC DNA]</scope>
    <source>
        <strain evidence="2 3">KCTC 52035</strain>
    </source>
</reference>
<evidence type="ECO:0000313" key="2">
    <source>
        <dbReference type="EMBL" id="NDU95112.1"/>
    </source>
</evidence>
<gene>
    <name evidence="2" type="ORF">GK108_09525</name>
</gene>
<dbReference type="RefSeq" id="WP_163946432.1">
    <property type="nucleotide sequence ID" value="NZ_JAAFZH010000003.1"/>
</dbReference>
<feature type="region of interest" description="Disordered" evidence="1">
    <location>
        <begin position="102"/>
        <end position="123"/>
    </location>
</feature>
<protein>
    <submittedName>
        <fullName evidence="2">Uncharacterized protein</fullName>
    </submittedName>
</protein>
<accession>A0A6L9L702</accession>
<proteinExistence type="predicted"/>
<keyword evidence="3" id="KW-1185">Reference proteome</keyword>
<organism evidence="2 3">
    <name type="scientific">Spirosoma terrae</name>
    <dbReference type="NCBI Taxonomy" id="1968276"/>
    <lineage>
        <taxon>Bacteria</taxon>
        <taxon>Pseudomonadati</taxon>
        <taxon>Bacteroidota</taxon>
        <taxon>Cytophagia</taxon>
        <taxon>Cytophagales</taxon>
        <taxon>Cytophagaceae</taxon>
        <taxon>Spirosoma</taxon>
    </lineage>
</organism>
<name>A0A6L9L702_9BACT</name>
<comment type="caution">
    <text evidence="2">The sequence shown here is derived from an EMBL/GenBank/DDBJ whole genome shotgun (WGS) entry which is preliminary data.</text>
</comment>